<evidence type="ECO:0000256" key="2">
    <source>
        <dbReference type="ARBA" id="ARBA00010211"/>
    </source>
</evidence>
<dbReference type="InterPro" id="IPR036462">
    <property type="entry name" value="Fumarylacetoacetase_N_sf"/>
</dbReference>
<evidence type="ECO:0000256" key="10">
    <source>
        <dbReference type="PIRSR" id="PIRSR605959-1"/>
    </source>
</evidence>
<feature type="domain" description="Fumarylacetoacetase N-terminal" evidence="15">
    <location>
        <begin position="16"/>
        <end position="112"/>
    </location>
</feature>
<evidence type="ECO:0000256" key="9">
    <source>
        <dbReference type="ARBA" id="ARBA00023232"/>
    </source>
</evidence>
<dbReference type="GO" id="GO:0006572">
    <property type="term" value="P:L-tyrosine catabolic process"/>
    <property type="evidence" value="ECO:0007669"/>
    <property type="project" value="UniProtKB-UniRule"/>
</dbReference>
<feature type="binding site" evidence="12">
    <location>
        <position position="221"/>
    </location>
    <ligand>
        <name>Ca(2+)</name>
        <dbReference type="ChEBI" id="CHEBI:29108"/>
    </ligand>
</feature>
<dbReference type="PANTHER" id="PTHR43069">
    <property type="entry name" value="FUMARYLACETOACETASE"/>
    <property type="match status" value="1"/>
</dbReference>
<feature type="binding site" evidence="12">
    <location>
        <position position="241"/>
    </location>
    <ligand>
        <name>Mg(2+)</name>
        <dbReference type="ChEBI" id="CHEBI:18420"/>
    </ligand>
</feature>
<sequence length="412" mass="45876">MASFTSDPDSPFTIYNLPYGVITSTENKNKRCATTLGSFAVDLSVLYADGIFAGVPGLDENLFAREYLNAFAALPKASRKLARERLTEYLSGEEAHAYPAFIPLNEIENHFPMDTRNFSDFYCSLEHTKNDGVISPNWFNAPMVYNGRTSSLVVSGTPVHRPYGIFPHPRAEKRQPMFQPETHMDFELEMGVFLSEGLSRGQRLRIGESSDKVFGFVLLNDWSARQIQLFEMAPLGPFHSKGSATSISPWIVTVEALEASICARHADQEVEPLPHLRYPHEARATFDIELSAKIIRDDVSYTICETNLKELYWTPFQQLTHLASAGEGLAAGDLFGTGTISSDVREKTGLGCLFERTSPSNYLSSAPKDVAESFLKDGDRVVIEGWCREPETGKKLFGFGTCEGELLRPVEE</sequence>
<evidence type="ECO:0000313" key="17">
    <source>
        <dbReference type="Proteomes" id="UP000803844"/>
    </source>
</evidence>
<keyword evidence="9 13" id="KW-0585">Phenylalanine catabolism</keyword>
<evidence type="ECO:0000256" key="6">
    <source>
        <dbReference type="ARBA" id="ARBA00022837"/>
    </source>
</evidence>
<dbReference type="RefSeq" id="XP_040773610.1">
    <property type="nucleotide sequence ID" value="XM_040917613.1"/>
</dbReference>
<gene>
    <name evidence="16" type="ORF">M406DRAFT_263748</name>
</gene>
<evidence type="ECO:0000256" key="5">
    <source>
        <dbReference type="ARBA" id="ARBA00022801"/>
    </source>
</evidence>
<organism evidence="16 17">
    <name type="scientific">Cryphonectria parasitica (strain ATCC 38755 / EP155)</name>
    <dbReference type="NCBI Taxonomy" id="660469"/>
    <lineage>
        <taxon>Eukaryota</taxon>
        <taxon>Fungi</taxon>
        <taxon>Dikarya</taxon>
        <taxon>Ascomycota</taxon>
        <taxon>Pezizomycotina</taxon>
        <taxon>Sordariomycetes</taxon>
        <taxon>Sordariomycetidae</taxon>
        <taxon>Diaporthales</taxon>
        <taxon>Cryphonectriaceae</taxon>
        <taxon>Cryphonectria-Endothia species complex</taxon>
        <taxon>Cryphonectria</taxon>
    </lineage>
</organism>
<dbReference type="EC" id="3.7.1.2" evidence="3 13"/>
<dbReference type="Gene3D" id="2.30.30.230">
    <property type="entry name" value="Fumarylacetoacetase, N-terminal domain"/>
    <property type="match status" value="1"/>
</dbReference>
<keyword evidence="8 13" id="KW-0828">Tyrosine catabolism</keyword>
<feature type="binding site" evidence="12">
    <location>
        <position position="189"/>
    </location>
    <ligand>
        <name>Ca(2+)</name>
        <dbReference type="ChEBI" id="CHEBI:29108"/>
    </ligand>
</feature>
<keyword evidence="7 12" id="KW-0460">Magnesium</keyword>
<dbReference type="AlphaFoldDB" id="A0A9P4XXC6"/>
<evidence type="ECO:0000256" key="1">
    <source>
        <dbReference type="ARBA" id="ARBA00004782"/>
    </source>
</evidence>
<evidence type="ECO:0000256" key="3">
    <source>
        <dbReference type="ARBA" id="ARBA00012094"/>
    </source>
</evidence>
<feature type="domain" description="Fumarylacetoacetase-like C-terminal" evidence="14">
    <location>
        <begin position="118"/>
        <end position="397"/>
    </location>
</feature>
<feature type="binding site" evidence="12">
    <location>
        <position position="120"/>
    </location>
    <ligand>
        <name>Ca(2+)</name>
        <dbReference type="ChEBI" id="CHEBI:29108"/>
    </ligand>
</feature>
<evidence type="ECO:0000256" key="11">
    <source>
        <dbReference type="PIRSR" id="PIRSR605959-2"/>
    </source>
</evidence>
<protein>
    <recommendedName>
        <fullName evidence="3 13">Fumarylacetoacetase</fullName>
        <ecNumber evidence="3 13">3.7.1.2</ecNumber>
    </recommendedName>
    <alternativeName>
        <fullName evidence="13">Fumarylacetoacetate hydrolase</fullName>
    </alternativeName>
</protein>
<evidence type="ECO:0000256" key="12">
    <source>
        <dbReference type="PIRSR" id="PIRSR605959-3"/>
    </source>
</evidence>
<feature type="binding site" evidence="12">
    <location>
        <position position="221"/>
    </location>
    <ligand>
        <name>Mg(2+)</name>
        <dbReference type="ChEBI" id="CHEBI:18420"/>
    </ligand>
</feature>
<dbReference type="Proteomes" id="UP000803844">
    <property type="component" value="Unassembled WGS sequence"/>
</dbReference>
<reference evidence="16" key="1">
    <citation type="journal article" date="2020" name="Phytopathology">
        <title>Genome sequence of the chestnut blight fungus Cryphonectria parasitica EP155: A fundamental resource for an archetypical invasive plant pathogen.</title>
        <authorList>
            <person name="Crouch J.A."/>
            <person name="Dawe A."/>
            <person name="Aerts A."/>
            <person name="Barry K."/>
            <person name="Churchill A.C.L."/>
            <person name="Grimwood J."/>
            <person name="Hillman B."/>
            <person name="Milgroom M.G."/>
            <person name="Pangilinan J."/>
            <person name="Smith M."/>
            <person name="Salamov A."/>
            <person name="Schmutz J."/>
            <person name="Yadav J."/>
            <person name="Grigoriev I.V."/>
            <person name="Nuss D."/>
        </authorList>
    </citation>
    <scope>NUCLEOTIDE SEQUENCE</scope>
    <source>
        <strain evidence="16">EP155</strain>
    </source>
</reference>
<feature type="binding site" evidence="11">
    <location>
        <position position="122"/>
    </location>
    <ligand>
        <name>substrate</name>
    </ligand>
</feature>
<comment type="cofactor">
    <cofactor evidence="13">
        <name>Mg(2+)</name>
        <dbReference type="ChEBI" id="CHEBI:18420"/>
    </cofactor>
    <cofactor evidence="13">
        <name>Ca(2+)</name>
        <dbReference type="ChEBI" id="CHEBI:29108"/>
    </cofactor>
</comment>
<dbReference type="InterPro" id="IPR005959">
    <property type="entry name" value="Fumarylacetoacetase"/>
</dbReference>
<feature type="binding site" evidence="12">
    <location>
        <position position="245"/>
    </location>
    <ligand>
        <name>Mg(2+)</name>
        <dbReference type="ChEBI" id="CHEBI:18420"/>
    </ligand>
</feature>
<dbReference type="SUPFAM" id="SSF63433">
    <property type="entry name" value="Fumarylacetoacetate hydrolase, FAH, N-terminal domain"/>
    <property type="match status" value="1"/>
</dbReference>
<keyword evidence="6 12" id="KW-0106">Calcium</keyword>
<accession>A0A9P4XXC6</accession>
<proteinExistence type="inferred from homology"/>
<evidence type="ECO:0000256" key="7">
    <source>
        <dbReference type="ARBA" id="ARBA00022842"/>
    </source>
</evidence>
<dbReference type="GO" id="GO:0046872">
    <property type="term" value="F:metal ion binding"/>
    <property type="evidence" value="ECO:0007669"/>
    <property type="project" value="UniProtKB-UniRule"/>
</dbReference>
<keyword evidence="17" id="KW-1185">Reference proteome</keyword>
<feature type="binding site" evidence="11">
    <location>
        <position position="339"/>
    </location>
    <ligand>
        <name>substrate</name>
    </ligand>
</feature>
<dbReference type="Pfam" id="PF01557">
    <property type="entry name" value="FAA_hydrolase"/>
    <property type="match status" value="1"/>
</dbReference>
<evidence type="ECO:0000256" key="4">
    <source>
        <dbReference type="ARBA" id="ARBA00022723"/>
    </source>
</evidence>
<dbReference type="GO" id="GO:1902000">
    <property type="term" value="P:homogentisate catabolic process"/>
    <property type="evidence" value="ECO:0007669"/>
    <property type="project" value="TreeGrafter"/>
</dbReference>
<evidence type="ECO:0000256" key="13">
    <source>
        <dbReference type="RuleBase" id="RU366008"/>
    </source>
</evidence>
<dbReference type="Pfam" id="PF09298">
    <property type="entry name" value="FAA_hydrolase_N"/>
    <property type="match status" value="1"/>
</dbReference>
<name>A0A9P4XXC6_CRYP1</name>
<comment type="catalytic activity">
    <reaction evidence="13">
        <text>4-fumarylacetoacetate + H2O = acetoacetate + fumarate + H(+)</text>
        <dbReference type="Rhea" id="RHEA:10244"/>
        <dbReference type="ChEBI" id="CHEBI:13705"/>
        <dbReference type="ChEBI" id="CHEBI:15377"/>
        <dbReference type="ChEBI" id="CHEBI:15378"/>
        <dbReference type="ChEBI" id="CHEBI:18034"/>
        <dbReference type="ChEBI" id="CHEBI:29806"/>
        <dbReference type="EC" id="3.7.1.2"/>
    </reaction>
</comment>
<dbReference type="InterPro" id="IPR036663">
    <property type="entry name" value="Fumarylacetoacetase_C_sf"/>
</dbReference>
<dbReference type="InterPro" id="IPR015377">
    <property type="entry name" value="Fumarylacetoacetase_N"/>
</dbReference>
<feature type="active site" description="Proton acceptor" evidence="10">
    <location>
        <position position="127"/>
    </location>
</feature>
<dbReference type="OrthoDB" id="9971669at2759"/>
<comment type="similarity">
    <text evidence="2 13">Belongs to the FAH family.</text>
</comment>
<feature type="binding site" evidence="12">
    <location>
        <position position="187"/>
    </location>
    <ligand>
        <name>Ca(2+)</name>
        <dbReference type="ChEBI" id="CHEBI:29108"/>
    </ligand>
</feature>
<dbReference type="PANTHER" id="PTHR43069:SF2">
    <property type="entry name" value="FUMARYLACETOACETASE"/>
    <property type="match status" value="1"/>
</dbReference>
<evidence type="ECO:0000259" key="14">
    <source>
        <dbReference type="Pfam" id="PF01557"/>
    </source>
</evidence>
<dbReference type="EMBL" id="MU032350">
    <property type="protein sequence ID" value="KAF3762631.1"/>
    <property type="molecule type" value="Genomic_DNA"/>
</dbReference>
<comment type="pathway">
    <text evidence="1 13">Amino-acid degradation; L-phenylalanine degradation; acetoacetate and fumarate from L-phenylalanine: step 6/6.</text>
</comment>
<keyword evidence="5 13" id="KW-0378">Hydrolase</keyword>
<evidence type="ECO:0000313" key="16">
    <source>
        <dbReference type="EMBL" id="KAF3762631.1"/>
    </source>
</evidence>
<keyword evidence="4 12" id="KW-0479">Metal-binding</keyword>
<dbReference type="GO" id="GO:0006559">
    <property type="term" value="P:L-phenylalanine catabolic process"/>
    <property type="evidence" value="ECO:0007669"/>
    <property type="project" value="UniProtKB-UniRule"/>
</dbReference>
<feature type="binding site" evidence="11">
    <location>
        <position position="228"/>
    </location>
    <ligand>
        <name>substrate</name>
    </ligand>
</feature>
<comment type="caution">
    <text evidence="16">The sequence shown here is derived from an EMBL/GenBank/DDBJ whole genome shotgun (WGS) entry which is preliminary data.</text>
</comment>
<dbReference type="InterPro" id="IPR011234">
    <property type="entry name" value="Fumarylacetoacetase-like_C"/>
</dbReference>
<dbReference type="Gene3D" id="3.90.850.10">
    <property type="entry name" value="Fumarylacetoacetase-like, C-terminal domain"/>
    <property type="match status" value="1"/>
</dbReference>
<evidence type="ECO:0000256" key="8">
    <source>
        <dbReference type="ARBA" id="ARBA00022878"/>
    </source>
</evidence>
<dbReference type="GO" id="GO:0004334">
    <property type="term" value="F:fumarylacetoacetase activity"/>
    <property type="evidence" value="ECO:0007669"/>
    <property type="project" value="UniProtKB-UniRule"/>
</dbReference>
<evidence type="ECO:0000259" key="15">
    <source>
        <dbReference type="Pfam" id="PF09298"/>
    </source>
</evidence>
<dbReference type="SUPFAM" id="SSF56529">
    <property type="entry name" value="FAH"/>
    <property type="match status" value="1"/>
</dbReference>
<dbReference type="GeneID" id="63834742"/>